<keyword evidence="4" id="KW-1185">Reference proteome</keyword>
<dbReference type="InterPro" id="IPR006311">
    <property type="entry name" value="TAT_signal"/>
</dbReference>
<proteinExistence type="predicted"/>
<feature type="chain" id="PRO_5035166662" evidence="2">
    <location>
        <begin position="17"/>
        <end position="118"/>
    </location>
</feature>
<organism evidence="3 4">
    <name type="scientific">Pelagomonas calceolata</name>
    <dbReference type="NCBI Taxonomy" id="35677"/>
    <lineage>
        <taxon>Eukaryota</taxon>
        <taxon>Sar</taxon>
        <taxon>Stramenopiles</taxon>
        <taxon>Ochrophyta</taxon>
        <taxon>Pelagophyceae</taxon>
        <taxon>Pelagomonadales</taxon>
        <taxon>Pelagomonadaceae</taxon>
        <taxon>Pelagomonas</taxon>
    </lineage>
</organism>
<keyword evidence="2" id="KW-0732">Signal</keyword>
<dbReference type="PROSITE" id="PS51257">
    <property type="entry name" value="PROKAR_LIPOPROTEIN"/>
    <property type="match status" value="1"/>
</dbReference>
<dbReference type="Proteomes" id="UP000789595">
    <property type="component" value="Unassembled WGS sequence"/>
</dbReference>
<dbReference type="OrthoDB" id="43299at2759"/>
<reference evidence="3" key="1">
    <citation type="submission" date="2021-11" db="EMBL/GenBank/DDBJ databases">
        <authorList>
            <consortium name="Genoscope - CEA"/>
            <person name="William W."/>
        </authorList>
    </citation>
    <scope>NUCLEOTIDE SEQUENCE</scope>
</reference>
<dbReference type="AlphaFoldDB" id="A0A8J2WIU1"/>
<protein>
    <submittedName>
        <fullName evidence="3">Uncharacterized protein</fullName>
    </submittedName>
</protein>
<feature type="signal peptide" evidence="2">
    <location>
        <begin position="1"/>
        <end position="16"/>
    </location>
</feature>
<comment type="caution">
    <text evidence="3">The sequence shown here is derived from an EMBL/GenBank/DDBJ whole genome shotgun (WGS) entry which is preliminary data.</text>
</comment>
<feature type="compositionally biased region" description="Basic and acidic residues" evidence="1">
    <location>
        <begin position="54"/>
        <end position="68"/>
    </location>
</feature>
<evidence type="ECO:0000256" key="2">
    <source>
        <dbReference type="SAM" id="SignalP"/>
    </source>
</evidence>
<sequence length="118" mass="12578">MMHRVLLSAMIATAGCVDMTTRRRFVGRATAAATAAATTPAFAAKTYVSGKNPDGPREKGDTKGTKKDGSYLQCLAGCAARCEKAKSGRQLTRGECLNLCRDECCVTYEQCTYTIPGV</sequence>
<name>A0A8J2WIU1_9STRA</name>
<dbReference type="EMBL" id="CAKKNE010000003">
    <property type="protein sequence ID" value="CAH0370440.1"/>
    <property type="molecule type" value="Genomic_DNA"/>
</dbReference>
<gene>
    <name evidence="3" type="ORF">PECAL_3P03280</name>
</gene>
<evidence type="ECO:0000256" key="1">
    <source>
        <dbReference type="SAM" id="MobiDB-lite"/>
    </source>
</evidence>
<feature type="region of interest" description="Disordered" evidence="1">
    <location>
        <begin position="46"/>
        <end position="68"/>
    </location>
</feature>
<evidence type="ECO:0000313" key="4">
    <source>
        <dbReference type="Proteomes" id="UP000789595"/>
    </source>
</evidence>
<evidence type="ECO:0000313" key="3">
    <source>
        <dbReference type="EMBL" id="CAH0370440.1"/>
    </source>
</evidence>
<accession>A0A8J2WIU1</accession>
<dbReference type="PROSITE" id="PS51318">
    <property type="entry name" value="TAT"/>
    <property type="match status" value="1"/>
</dbReference>